<dbReference type="EMBL" id="AZIM01046075">
    <property type="protein sequence ID" value="ETE56055.1"/>
    <property type="molecule type" value="Genomic_DNA"/>
</dbReference>
<evidence type="ECO:0000313" key="3">
    <source>
        <dbReference type="Proteomes" id="UP000018936"/>
    </source>
</evidence>
<feature type="region of interest" description="Disordered" evidence="1">
    <location>
        <begin position="181"/>
        <end position="203"/>
    </location>
</feature>
<evidence type="ECO:0000256" key="1">
    <source>
        <dbReference type="SAM" id="MobiDB-lite"/>
    </source>
</evidence>
<dbReference type="Proteomes" id="UP000018936">
    <property type="component" value="Unassembled WGS sequence"/>
</dbReference>
<name>V8N1L0_OPHHA</name>
<feature type="non-terminal residue" evidence="2">
    <location>
        <position position="1"/>
    </location>
</feature>
<proteinExistence type="predicted"/>
<evidence type="ECO:0000313" key="2">
    <source>
        <dbReference type="EMBL" id="ETE56055.1"/>
    </source>
</evidence>
<sequence>EEKEKEEEEKEEEEEEKEEEEKDKETSLTVQIPARLQALNKIEKRKERKEQEKVEGPGCAACKFYADILSPALTFYLTNHANQIYIAGACRSQVLRHSLSSGAVSTLTRVPTKDSCIFDVARCYRLEKEGGTRVVWGRWGVEREAGESLICAGSSSPAPCSSRTPYTTPDKWLSNLLFKTSRDGAPTTSGGKTNASHCQEISP</sequence>
<dbReference type="AlphaFoldDB" id="V8N1L0"/>
<feature type="compositionally biased region" description="Acidic residues" evidence="1">
    <location>
        <begin position="1"/>
        <end position="22"/>
    </location>
</feature>
<reference evidence="2 3" key="1">
    <citation type="journal article" date="2013" name="Proc. Natl. Acad. Sci. U.S.A.">
        <title>The king cobra genome reveals dynamic gene evolution and adaptation in the snake venom system.</title>
        <authorList>
            <person name="Vonk F.J."/>
            <person name="Casewell N.R."/>
            <person name="Henkel C.V."/>
            <person name="Heimberg A.M."/>
            <person name="Jansen H.J."/>
            <person name="McCleary R.J."/>
            <person name="Kerkkamp H.M."/>
            <person name="Vos R.A."/>
            <person name="Guerreiro I."/>
            <person name="Calvete J.J."/>
            <person name="Wuster W."/>
            <person name="Woods A.E."/>
            <person name="Logan J.M."/>
            <person name="Harrison R.A."/>
            <person name="Castoe T.A."/>
            <person name="de Koning A.P."/>
            <person name="Pollock D.D."/>
            <person name="Yandell M."/>
            <person name="Calderon D."/>
            <person name="Renjifo C."/>
            <person name="Currier R.B."/>
            <person name="Salgado D."/>
            <person name="Pla D."/>
            <person name="Sanz L."/>
            <person name="Hyder A.S."/>
            <person name="Ribeiro J.M."/>
            <person name="Arntzen J.W."/>
            <person name="van den Thillart G.E."/>
            <person name="Boetzer M."/>
            <person name="Pirovano W."/>
            <person name="Dirks R.P."/>
            <person name="Spaink H.P."/>
            <person name="Duboule D."/>
            <person name="McGlinn E."/>
            <person name="Kini R.M."/>
            <person name="Richardson M.K."/>
        </authorList>
    </citation>
    <scope>NUCLEOTIDE SEQUENCE</scope>
    <source>
        <tissue evidence="2">Blood</tissue>
    </source>
</reference>
<protein>
    <submittedName>
        <fullName evidence="2">Histone H3.v1</fullName>
    </submittedName>
</protein>
<comment type="caution">
    <text evidence="2">The sequence shown here is derived from an EMBL/GenBank/DDBJ whole genome shotgun (WGS) entry which is preliminary data.</text>
</comment>
<accession>V8N1L0</accession>
<keyword evidence="3" id="KW-1185">Reference proteome</keyword>
<feature type="compositionally biased region" description="Polar residues" evidence="1">
    <location>
        <begin position="186"/>
        <end position="203"/>
    </location>
</feature>
<gene>
    <name evidence="2" type="primary">H3v1</name>
    <name evidence="2" type="ORF">L345_18235</name>
</gene>
<feature type="region of interest" description="Disordered" evidence="1">
    <location>
        <begin position="1"/>
        <end position="30"/>
    </location>
</feature>
<organism evidence="2 3">
    <name type="scientific">Ophiophagus hannah</name>
    <name type="common">King cobra</name>
    <name type="synonym">Naja hannah</name>
    <dbReference type="NCBI Taxonomy" id="8665"/>
    <lineage>
        <taxon>Eukaryota</taxon>
        <taxon>Metazoa</taxon>
        <taxon>Chordata</taxon>
        <taxon>Craniata</taxon>
        <taxon>Vertebrata</taxon>
        <taxon>Euteleostomi</taxon>
        <taxon>Lepidosauria</taxon>
        <taxon>Squamata</taxon>
        <taxon>Bifurcata</taxon>
        <taxon>Unidentata</taxon>
        <taxon>Episquamata</taxon>
        <taxon>Toxicofera</taxon>
        <taxon>Serpentes</taxon>
        <taxon>Colubroidea</taxon>
        <taxon>Elapidae</taxon>
        <taxon>Elapinae</taxon>
        <taxon>Ophiophagus</taxon>
    </lineage>
</organism>